<feature type="chain" id="PRO_5016943205" description="Aromatic hydrocarbon degradation protein" evidence="1">
    <location>
        <begin position="20"/>
        <end position="484"/>
    </location>
</feature>
<evidence type="ECO:0008006" key="4">
    <source>
        <dbReference type="Google" id="ProtNLM"/>
    </source>
</evidence>
<dbReference type="RefSeq" id="WP_114005028.1">
    <property type="nucleotide sequence ID" value="NZ_QGDC01000005.1"/>
</dbReference>
<dbReference type="Gene3D" id="2.40.160.60">
    <property type="entry name" value="Outer membrane protein transport protein (OMPP1/FadL/TodX)"/>
    <property type="match status" value="1"/>
</dbReference>
<dbReference type="SUPFAM" id="SSF56935">
    <property type="entry name" value="Porins"/>
    <property type="match status" value="1"/>
</dbReference>
<reference evidence="2 3" key="1">
    <citation type="submission" date="2018-05" db="EMBL/GenBank/DDBJ databases">
        <title>Mucilaginibacter hurinus sp. nov., isolated from briquette warehouse soil.</title>
        <authorList>
            <person name="Choi L."/>
        </authorList>
    </citation>
    <scope>NUCLEOTIDE SEQUENCE [LARGE SCALE GENOMIC DNA]</scope>
    <source>
        <strain evidence="2 3">ZR32</strain>
    </source>
</reference>
<evidence type="ECO:0000313" key="3">
    <source>
        <dbReference type="Proteomes" id="UP000253209"/>
    </source>
</evidence>
<dbReference type="Proteomes" id="UP000253209">
    <property type="component" value="Unassembled WGS sequence"/>
</dbReference>
<accession>A0A367GMJ3</accession>
<organism evidence="2 3">
    <name type="scientific">Mucilaginibacter hurinus</name>
    <dbReference type="NCBI Taxonomy" id="2201324"/>
    <lineage>
        <taxon>Bacteria</taxon>
        <taxon>Pseudomonadati</taxon>
        <taxon>Bacteroidota</taxon>
        <taxon>Sphingobacteriia</taxon>
        <taxon>Sphingobacteriales</taxon>
        <taxon>Sphingobacteriaceae</taxon>
        <taxon>Mucilaginibacter</taxon>
    </lineage>
</organism>
<comment type="caution">
    <text evidence="2">The sequence shown here is derived from an EMBL/GenBank/DDBJ whole genome shotgun (WGS) entry which is preliminary data.</text>
</comment>
<feature type="signal peptide" evidence="1">
    <location>
        <begin position="1"/>
        <end position="19"/>
    </location>
</feature>
<protein>
    <recommendedName>
        <fullName evidence="4">Aromatic hydrocarbon degradation protein</fullName>
    </recommendedName>
</protein>
<dbReference type="EMBL" id="QGDC01000005">
    <property type="protein sequence ID" value="RCH54702.1"/>
    <property type="molecule type" value="Genomic_DNA"/>
</dbReference>
<gene>
    <name evidence="2" type="ORF">DJ568_09420</name>
</gene>
<dbReference type="AlphaFoldDB" id="A0A367GMJ3"/>
<proteinExistence type="predicted"/>
<sequence length="484" mass="53912">MTKKIILVLLCFCGLKSFAQDTHYWSADYSPAGFIVPGAVITNNRDSGVVFYNPALLAFTNKNSANISGNLYQLQSIRIKNGAGPGRHLTSNNAGIVPQMVSGTMRFKGSKPFTIGYALIQDHLINYQASQQFDGRIDALLNVYSPGDEFFLGQYSLQNKVNSTSGMLSGGFKLSPRLALGFTAEGRVHTQFYSSDKSLRAIINDGRNSPFPPFVNVQEFYQAKVTHAGLRFKTGLSYDLNRHHFGLMLTTPLLKLYGRGSILSDNALNNLAVFSEDGSQPVDTLNLLVNARQTKLKANWKMPFSAAVGYSYDFKKGQLYFAGEYFNSVADYNILLSNRDLVARPATEVNSFITGEFFKLKDARTSVFNFGMGVSYEIKQDVTGYLSARLDKSYSDDNAFKDDLGFVSHLSSWDNIHWQVGANLKRRRFNLRAGLLFTHGYTNGYEQPINFSTPNEGNFLEGNLQNTTGRTMGVKLLLAYMHNF</sequence>
<evidence type="ECO:0000256" key="1">
    <source>
        <dbReference type="SAM" id="SignalP"/>
    </source>
</evidence>
<keyword evidence="1" id="KW-0732">Signal</keyword>
<evidence type="ECO:0000313" key="2">
    <source>
        <dbReference type="EMBL" id="RCH54702.1"/>
    </source>
</evidence>
<dbReference type="OrthoDB" id="5385495at2"/>
<name>A0A367GMJ3_9SPHI</name>
<keyword evidence="3" id="KW-1185">Reference proteome</keyword>